<feature type="compositionally biased region" description="Basic and acidic residues" evidence="10">
    <location>
        <begin position="1935"/>
        <end position="1953"/>
    </location>
</feature>
<feature type="domain" description="Fibronectin type-III" evidence="14">
    <location>
        <begin position="1488"/>
        <end position="1583"/>
    </location>
</feature>
<proteinExistence type="predicted"/>
<sequence length="1977" mass="215786">MAIITGFTVLVALLAIGAVQCEDETIGPIFMKEPPNRVDFSNTTGAVVECAARGSPTPDVIWVRADGTAVGDVPGLRQVLPNGNLVFPPFRAEDYRQEVHAQVYACLATNPVGSIHSRDVNVRAVVNQFYEAEILTEYVIRGNAAVLKCSIPSFVADFVKVEAWIDEEGTVITDSEDFEGKYLVLPSGELHIRDVGPEDGYKSYQCRTKHRLTGETRLSATKGRLVITEPIGSKSPSFSSGSKLAWFEISNLQDFALLCPAQGFPVPVFRWYKFIDGSARKQPVVLNDRVKQVSGTLIIKEAKVEDSGKYLCVVNNSVGGESVETVLTVTAPLKSTVEPATQTVDFGRPAVFTCRYEGNPVKTITWLKDGKDMNHHDPILRIESVKKEDKGMYQCFIRNDQESAGASAELKLGGRFEPPQIRHSFGEQTLRSGPSLRLKCVASGNPTPDIAWQLDGDKLNSGERLQIGQFVTADGNVESHLNISSVHTNDGGLYSCIASSKVGSASHAARVNVYGLPYVRVMKKRPVVAGDTLVAHCPVAGYPIDSIVWERDGRVLPINRKQKVFPNGTLVIENVERTSDQATYTCVAKNSQGYNAKGNLELQVMVVPQVTPFDFGDDILNAGDTVSLTCTVGKGDLPLKIHWHLNDKPLNSGNGLFINRNGKRISVLSIENVQHEHIGNYTCIAENEAGRSSHSAILNVNVPPRWILEPTDKAFAQGSDAKVECKADGFPKPQVTWKRAEGDTPGDYKDLKPNNPNVKVEDGTLTIANIQKTNEGYYLCEAVNGIGSGLSAVILISVQAPPQFEIKMRNQTARRSEPAVLQCQAKGEKPIGIIWNMNNKRLEPKSDPRYTIREEILPGGVVSDLSIRRTERSDSALFTCVATNAFGSDDTSINMIIQEVPEAPYGLKVLDKSGRTVQLSWAAPYDGNSPIKKFLIEYKRAKGNWEKDIDRVLVPGDATEAGVFSLRPATAYHIRIVAENELGTSEPSETVTIITAEEAPTGMPQDVKVDAVDKHTLRVTWKPPQPQDWNGELQGYYVGYKLASSNKSFVFETVDISKESGKEHHLDIFNLKTYTQYAIVVQTFNKMGSGPVSNEVRAYTAEGAPSAPPQDVLCTTLTAQTIRVSWVSPPLAAANGLIKSYKVIYGPSETWYDEKTKDTKITASSETILHGLKKFTNYSMEVLATTNGGDGVRSVPIHCQTEQDVPEAPRAVKALVMGADSILVSWRPPAQPNGVVTHYNVYTQAQNAEPHPNKVPASQTSYSATDLKAGRYDFWVTASTIIGEGQPSATASCSPSDKVPAKIASFDESFTATYKEDVKLPCLAVGVPPPNILWKVKGHPLEASERVRQLPEGSLQIAGVAREDAGEYSCHVDNQFGTDTVTHTLSVLAPPFPPQLNIASSSVSSLTLRLKPSLDAAQSPAAGYTIHYKQEFGDWETVQIPSNTDTYTLENLFCGSRYQLYVTAYNGIGTGEASDVVIARTRGSKPPVPRAADFIEVGSSSVTLHLKQWLDGGCPMSHFVVENKKKGAAEWNQISNAVKPGGNFVVLDLEPATWYVLRITAHNNAGFNVAEYEFATLTMTGGTVAPLPGAGAGRDLPPWLRAWLEPEVLVPILATVVVFIVGMVVICLTLARRNTPHRLRGQKDAYYDAVYSAAGALGGAGGTLDKRGGLRDELGYIAPPNRKLPPVPGSNYNTCDRVKRQAVIMGAHSTWDPRRHHYERVRRLRRAGSGDTLSTGMEDEICPYATFHLLGFREEMDPSKAIAFPHHHPSHAGTLAHPHPHPHPHHPAHSRAGSQSMPRANSRYARKNSQGGQSAIYSTAPEYDDPATCAEEDQYRARYSRPMYACGPEYDEPACCAPEDEQYTGAYGTPYSDHYGSRPSIGTRKCGSPEPPPPPPRNANTENNCSSSFNESKDSNEISEAECDQPRNYPVRAHTAKDGLHSDEMRKLIDRPESNTPIPQQAVHGRGGLTAYDTVAV</sequence>
<feature type="domain" description="Ig-like" evidence="13">
    <location>
        <begin position="332"/>
        <end position="411"/>
    </location>
</feature>
<feature type="compositionally biased region" description="Polar residues" evidence="10">
    <location>
        <begin position="1807"/>
        <end position="1817"/>
    </location>
</feature>
<dbReference type="InterPro" id="IPR021012">
    <property type="entry name" value="Dscam1_C"/>
</dbReference>
<evidence type="ECO:0000259" key="13">
    <source>
        <dbReference type="PROSITE" id="PS50835"/>
    </source>
</evidence>
<dbReference type="PANTHER" id="PTHR10075">
    <property type="entry name" value="BASIGIN RELATED"/>
    <property type="match status" value="1"/>
</dbReference>
<dbReference type="InterPro" id="IPR056754">
    <property type="entry name" value="DSCAM/DSCAML_C"/>
</dbReference>
<dbReference type="SMART" id="SM00409">
    <property type="entry name" value="IG"/>
    <property type="match status" value="10"/>
</dbReference>
<keyword evidence="15" id="KW-1185">Reference proteome</keyword>
<dbReference type="Pfam" id="PF00041">
    <property type="entry name" value="fn3"/>
    <property type="match status" value="5"/>
</dbReference>
<dbReference type="SMART" id="SM00408">
    <property type="entry name" value="IGc2"/>
    <property type="match status" value="9"/>
</dbReference>
<evidence type="ECO:0000256" key="6">
    <source>
        <dbReference type="ARBA" id="ARBA00022989"/>
    </source>
</evidence>
<dbReference type="PROSITE" id="PS50853">
    <property type="entry name" value="FN3"/>
    <property type="match status" value="6"/>
</dbReference>
<evidence type="ECO:0000259" key="14">
    <source>
        <dbReference type="PROSITE" id="PS50853"/>
    </source>
</evidence>
<keyword evidence="3 12" id="KW-0732">Signal</keyword>
<evidence type="ECO:0000256" key="3">
    <source>
        <dbReference type="ARBA" id="ARBA00022729"/>
    </source>
</evidence>
<evidence type="ECO:0000256" key="1">
    <source>
        <dbReference type="ARBA" id="ARBA00004167"/>
    </source>
</evidence>
<keyword evidence="8" id="KW-1015">Disulfide bond</keyword>
<dbReference type="CDD" id="cd20956">
    <property type="entry name" value="IgI_4_Dscam"/>
    <property type="match status" value="1"/>
</dbReference>
<feature type="compositionally biased region" description="Polar residues" evidence="10">
    <location>
        <begin position="1898"/>
        <end position="1910"/>
    </location>
</feature>
<feature type="domain" description="Ig-like" evidence="13">
    <location>
        <begin position="28"/>
        <end position="121"/>
    </location>
</feature>
<organism evidence="15 16">
    <name type="scientific">Vanessa tameamea</name>
    <name type="common">Kamehameha butterfly</name>
    <dbReference type="NCBI Taxonomy" id="334116"/>
    <lineage>
        <taxon>Eukaryota</taxon>
        <taxon>Metazoa</taxon>
        <taxon>Ecdysozoa</taxon>
        <taxon>Arthropoda</taxon>
        <taxon>Hexapoda</taxon>
        <taxon>Insecta</taxon>
        <taxon>Pterygota</taxon>
        <taxon>Neoptera</taxon>
        <taxon>Endopterygota</taxon>
        <taxon>Lepidoptera</taxon>
        <taxon>Glossata</taxon>
        <taxon>Ditrysia</taxon>
        <taxon>Papilionoidea</taxon>
        <taxon>Nymphalidae</taxon>
        <taxon>Nymphalinae</taxon>
        <taxon>Vanessa</taxon>
    </lineage>
</organism>
<feature type="signal peptide" evidence="12">
    <location>
        <begin position="1"/>
        <end position="21"/>
    </location>
</feature>
<feature type="compositionally biased region" description="Basic residues" evidence="10">
    <location>
        <begin position="1778"/>
        <end position="1789"/>
    </location>
</feature>
<dbReference type="InterPro" id="IPR013783">
    <property type="entry name" value="Ig-like_fold"/>
</dbReference>
<dbReference type="SUPFAM" id="SSF48726">
    <property type="entry name" value="Immunoglobulin"/>
    <property type="match status" value="9"/>
</dbReference>
<dbReference type="Pfam" id="PF12355">
    <property type="entry name" value="Dscam_C"/>
    <property type="match status" value="1"/>
</dbReference>
<feature type="domain" description="Fibronectin type-III" evidence="14">
    <location>
        <begin position="1208"/>
        <end position="1298"/>
    </location>
</feature>
<accession>A0ABM4ALK6</accession>
<reference evidence="16" key="1">
    <citation type="submission" date="2025-08" db="UniProtKB">
        <authorList>
            <consortium name="RefSeq"/>
        </authorList>
    </citation>
    <scope>IDENTIFICATION</scope>
    <source>
        <tissue evidence="16">Whole body</tissue>
    </source>
</reference>
<keyword evidence="4" id="KW-0677">Repeat</keyword>
<evidence type="ECO:0000256" key="9">
    <source>
        <dbReference type="ARBA" id="ARBA00023319"/>
    </source>
</evidence>
<evidence type="ECO:0000313" key="15">
    <source>
        <dbReference type="Proteomes" id="UP001652626"/>
    </source>
</evidence>
<evidence type="ECO:0000256" key="7">
    <source>
        <dbReference type="ARBA" id="ARBA00023136"/>
    </source>
</evidence>
<feature type="transmembrane region" description="Helical" evidence="11">
    <location>
        <begin position="1608"/>
        <end position="1631"/>
    </location>
</feature>
<dbReference type="GeneID" id="113392090"/>
<dbReference type="InterPro" id="IPR003961">
    <property type="entry name" value="FN3_dom"/>
</dbReference>
<keyword evidence="6 11" id="KW-1133">Transmembrane helix</keyword>
<name>A0ABM4ALK6_VANTA</name>
<feature type="domain" description="Ig-like" evidence="13">
    <location>
        <begin position="608"/>
        <end position="699"/>
    </location>
</feature>
<feature type="domain" description="Fibronectin type-III" evidence="14">
    <location>
        <begin position="1003"/>
        <end position="1103"/>
    </location>
</feature>
<dbReference type="Proteomes" id="UP001652626">
    <property type="component" value="Chromosome 10"/>
</dbReference>
<evidence type="ECO:0000256" key="4">
    <source>
        <dbReference type="ARBA" id="ARBA00022737"/>
    </source>
</evidence>
<dbReference type="Pfam" id="PF25059">
    <property type="entry name" value="FN3_DSCAM-DSCAML_C"/>
    <property type="match status" value="1"/>
</dbReference>
<evidence type="ECO:0000256" key="10">
    <source>
        <dbReference type="SAM" id="MobiDB-lite"/>
    </source>
</evidence>
<dbReference type="InterPro" id="IPR013098">
    <property type="entry name" value="Ig_I-set"/>
</dbReference>
<gene>
    <name evidence="16" type="primary">LOC113392090</name>
</gene>
<feature type="chain" id="PRO_5045703832" evidence="12">
    <location>
        <begin position="22"/>
        <end position="1977"/>
    </location>
</feature>
<dbReference type="Pfam" id="PF13927">
    <property type="entry name" value="Ig_3"/>
    <property type="match status" value="4"/>
</dbReference>
<feature type="domain" description="Fibronectin type-III" evidence="14">
    <location>
        <begin position="903"/>
        <end position="998"/>
    </location>
</feature>
<feature type="domain" description="Fibronectin type-III" evidence="14">
    <location>
        <begin position="1108"/>
        <end position="1204"/>
    </location>
</feature>
<evidence type="ECO:0000256" key="12">
    <source>
        <dbReference type="SAM" id="SignalP"/>
    </source>
</evidence>
<protein>
    <submittedName>
        <fullName evidence="16">Cell adhesion molecule Dscam1 isoform X33</fullName>
    </submittedName>
</protein>
<dbReference type="Pfam" id="PF07679">
    <property type="entry name" value="I-set"/>
    <property type="match status" value="4"/>
</dbReference>
<dbReference type="InterPro" id="IPR003598">
    <property type="entry name" value="Ig_sub2"/>
</dbReference>
<feature type="domain" description="Ig-like" evidence="13">
    <location>
        <begin position="802"/>
        <end position="894"/>
    </location>
</feature>
<dbReference type="Gene3D" id="2.60.40.10">
    <property type="entry name" value="Immunoglobulins"/>
    <property type="match status" value="16"/>
</dbReference>
<dbReference type="SUPFAM" id="SSF49265">
    <property type="entry name" value="Fibronectin type III"/>
    <property type="match status" value="3"/>
</dbReference>
<dbReference type="CDD" id="cd00063">
    <property type="entry name" value="FN3"/>
    <property type="match status" value="6"/>
</dbReference>
<evidence type="ECO:0000256" key="2">
    <source>
        <dbReference type="ARBA" id="ARBA00022692"/>
    </source>
</evidence>
<dbReference type="RefSeq" id="XP_064072187.1">
    <property type="nucleotide sequence ID" value="XM_064216117.1"/>
</dbReference>
<evidence type="ECO:0000256" key="11">
    <source>
        <dbReference type="SAM" id="Phobius"/>
    </source>
</evidence>
<keyword evidence="5" id="KW-0130">Cell adhesion</keyword>
<dbReference type="CDD" id="cd20958">
    <property type="entry name" value="IgI_5_Dscam"/>
    <property type="match status" value="1"/>
</dbReference>
<keyword evidence="7 11" id="KW-0472">Membrane</keyword>
<dbReference type="InterPro" id="IPR036179">
    <property type="entry name" value="Ig-like_dom_sf"/>
</dbReference>
<feature type="domain" description="Ig-like" evidence="13">
    <location>
        <begin position="704"/>
        <end position="797"/>
    </location>
</feature>
<dbReference type="SMART" id="SM00060">
    <property type="entry name" value="FN3"/>
    <property type="match status" value="6"/>
</dbReference>
<feature type="region of interest" description="Disordered" evidence="10">
    <location>
        <begin position="1762"/>
        <end position="1828"/>
    </location>
</feature>
<dbReference type="PANTHER" id="PTHR10075:SF53">
    <property type="entry name" value="DOWN SYNDROME CELL ADHESION MOLECULE 1, ISOFORM BQ"/>
    <property type="match status" value="1"/>
</dbReference>
<dbReference type="InterPro" id="IPR007110">
    <property type="entry name" value="Ig-like_dom"/>
</dbReference>
<feature type="domain" description="Ig-like" evidence="13">
    <location>
        <begin position="1300"/>
        <end position="1386"/>
    </location>
</feature>
<comment type="subcellular location">
    <subcellularLocation>
        <location evidence="1">Membrane</location>
        <topology evidence="1">Single-pass membrane protein</topology>
    </subcellularLocation>
</comment>
<feature type="region of interest" description="Disordered" evidence="10">
    <location>
        <begin position="1867"/>
        <end position="1969"/>
    </location>
</feature>
<evidence type="ECO:0000313" key="16">
    <source>
        <dbReference type="RefSeq" id="XP_064072187.1"/>
    </source>
</evidence>
<feature type="domain" description="Ig-like" evidence="13">
    <location>
        <begin position="419"/>
        <end position="512"/>
    </location>
</feature>
<keyword evidence="2 11" id="KW-0812">Transmembrane</keyword>
<feature type="domain" description="Ig-like" evidence="13">
    <location>
        <begin position="517"/>
        <end position="601"/>
    </location>
</feature>
<dbReference type="InterPro" id="IPR003599">
    <property type="entry name" value="Ig_sub"/>
</dbReference>
<evidence type="ECO:0000256" key="5">
    <source>
        <dbReference type="ARBA" id="ARBA00022889"/>
    </source>
</evidence>
<dbReference type="PROSITE" id="PS50835">
    <property type="entry name" value="IG_LIKE"/>
    <property type="match status" value="9"/>
</dbReference>
<feature type="domain" description="Ig-like" evidence="13">
    <location>
        <begin position="236"/>
        <end position="328"/>
    </location>
</feature>
<feature type="domain" description="Fibronectin type-III" evidence="14">
    <location>
        <begin position="1390"/>
        <end position="1484"/>
    </location>
</feature>
<keyword evidence="9" id="KW-0393">Immunoglobulin domain</keyword>
<evidence type="ECO:0000256" key="8">
    <source>
        <dbReference type="ARBA" id="ARBA00023157"/>
    </source>
</evidence>
<dbReference type="InterPro" id="IPR036116">
    <property type="entry name" value="FN3_sf"/>
</dbReference>